<organism evidence="6">
    <name type="scientific">Thermodesulforhabdus norvegica</name>
    <dbReference type="NCBI Taxonomy" id="39841"/>
    <lineage>
        <taxon>Bacteria</taxon>
        <taxon>Pseudomonadati</taxon>
        <taxon>Thermodesulfobacteriota</taxon>
        <taxon>Syntrophobacteria</taxon>
        <taxon>Syntrophobacterales</taxon>
        <taxon>Thermodesulforhabdaceae</taxon>
        <taxon>Thermodesulforhabdus</taxon>
    </lineage>
</organism>
<evidence type="ECO:0000256" key="4">
    <source>
        <dbReference type="PROSITE-ProRule" id="PRU00354"/>
    </source>
</evidence>
<comment type="caution">
    <text evidence="6">The sequence shown here is derived from an EMBL/GenBank/DDBJ whole genome shotgun (WGS) entry which is preliminary data.</text>
</comment>
<dbReference type="GO" id="GO:0016740">
    <property type="term" value="F:transferase activity"/>
    <property type="evidence" value="ECO:0007669"/>
    <property type="project" value="UniProtKB-UniRule"/>
</dbReference>
<evidence type="ECO:0000313" key="6">
    <source>
        <dbReference type="EMBL" id="HDL90261.1"/>
    </source>
</evidence>
<evidence type="ECO:0000256" key="1">
    <source>
        <dbReference type="ARBA" id="ARBA00007867"/>
    </source>
</evidence>
<keyword evidence="3 4" id="KW-0620">Polyamine biosynthesis</keyword>
<dbReference type="PANTHER" id="PTHR43317">
    <property type="entry name" value="THERMOSPERMINE SYNTHASE ACAULIS5"/>
    <property type="match status" value="1"/>
</dbReference>
<proteinExistence type="inferred from homology"/>
<reference evidence="6" key="1">
    <citation type="journal article" date="2020" name="mSystems">
        <title>Genome- and Community-Level Interaction Insights into Carbon Utilization and Element Cycling Functions of Hydrothermarchaeota in Hydrothermal Sediment.</title>
        <authorList>
            <person name="Zhou Z."/>
            <person name="Liu Y."/>
            <person name="Xu W."/>
            <person name="Pan J."/>
            <person name="Luo Z.H."/>
            <person name="Li M."/>
        </authorList>
    </citation>
    <scope>NUCLEOTIDE SEQUENCE [LARGE SCALE GENOMIC DNA]</scope>
    <source>
        <strain evidence="6">HyVt-19</strain>
    </source>
</reference>
<dbReference type="GO" id="GO:0006596">
    <property type="term" value="P:polyamine biosynthetic process"/>
    <property type="evidence" value="ECO:0007669"/>
    <property type="project" value="UniProtKB-UniRule"/>
</dbReference>
<dbReference type="Gene3D" id="3.40.50.150">
    <property type="entry name" value="Vaccinia Virus protein VP39"/>
    <property type="match status" value="1"/>
</dbReference>
<dbReference type="EMBL" id="DQZW01000241">
    <property type="protein sequence ID" value="HDL90261.1"/>
    <property type="molecule type" value="Genomic_DNA"/>
</dbReference>
<dbReference type="SUPFAM" id="SSF53335">
    <property type="entry name" value="S-adenosyl-L-methionine-dependent methyltransferases"/>
    <property type="match status" value="1"/>
</dbReference>
<dbReference type="InterPro" id="IPR029063">
    <property type="entry name" value="SAM-dependent_MTases_sf"/>
</dbReference>
<dbReference type="Pfam" id="PF01564">
    <property type="entry name" value="Spermine_synth"/>
    <property type="match status" value="1"/>
</dbReference>
<evidence type="ECO:0000256" key="3">
    <source>
        <dbReference type="ARBA" id="ARBA00023115"/>
    </source>
</evidence>
<dbReference type="PANTHER" id="PTHR43317:SF1">
    <property type="entry name" value="THERMOSPERMINE SYNTHASE ACAULIS5"/>
    <property type="match status" value="1"/>
</dbReference>
<sequence length="172" mass="20046">MVNDDAAHFIKTPKPEYPLLWNVIIVDLPDPRKPSLERLYSLEFYQGCKNRLSRDGIMVTQATSPVFTSKAFWCIEKTMREAGFNTLPYHTYVPTFGDWGWVMGTMLPLDIVKKRLSTADLSRLSLRYLNKELLQSIFLFSPADMIDSSTVEVHSDFDPVLYRYYQEGKWFD</sequence>
<feature type="active site" description="Proton acceptor" evidence="4">
    <location>
        <position position="27"/>
    </location>
</feature>
<dbReference type="PROSITE" id="PS51006">
    <property type="entry name" value="PABS_2"/>
    <property type="match status" value="1"/>
</dbReference>
<protein>
    <recommendedName>
        <fullName evidence="5">PABS domain-containing protein</fullName>
    </recommendedName>
</protein>
<evidence type="ECO:0000256" key="2">
    <source>
        <dbReference type="ARBA" id="ARBA00022679"/>
    </source>
</evidence>
<dbReference type="AlphaFoldDB" id="A0A7C1B1V9"/>
<dbReference type="InterPro" id="IPR030374">
    <property type="entry name" value="PABS"/>
</dbReference>
<dbReference type="Proteomes" id="UP000886355">
    <property type="component" value="Unassembled WGS sequence"/>
</dbReference>
<name>A0A7C1B1V9_9BACT</name>
<gene>
    <name evidence="6" type="ORF">ENG14_05100</name>
</gene>
<comment type="similarity">
    <text evidence="1">Belongs to the spermidine/spermine synthase family.</text>
</comment>
<keyword evidence="2 4" id="KW-0808">Transferase</keyword>
<feature type="domain" description="PABS" evidence="5">
    <location>
        <begin position="1"/>
        <end position="106"/>
    </location>
</feature>
<evidence type="ECO:0000259" key="5">
    <source>
        <dbReference type="PROSITE" id="PS51006"/>
    </source>
</evidence>
<accession>A0A7C1B1V9</accession>